<dbReference type="InParanoid" id="A0A6J2YPE2"/>
<feature type="coiled-coil region" evidence="1">
    <location>
        <begin position="290"/>
        <end position="324"/>
    </location>
</feature>
<feature type="compositionally biased region" description="Low complexity" evidence="2">
    <location>
        <begin position="495"/>
        <end position="507"/>
    </location>
</feature>
<evidence type="ECO:0000313" key="3">
    <source>
        <dbReference type="Proteomes" id="UP000504635"/>
    </source>
</evidence>
<keyword evidence="1" id="KW-0175">Coiled coil</keyword>
<feature type="compositionally biased region" description="Polar residues" evidence="2">
    <location>
        <begin position="370"/>
        <end position="384"/>
    </location>
</feature>
<protein>
    <submittedName>
        <fullName evidence="4">Uncharacterized protein LOC115889933 isoform X1</fullName>
    </submittedName>
</protein>
<gene>
    <name evidence="4" type="primary">LOC115889933</name>
</gene>
<feature type="region of interest" description="Disordered" evidence="2">
    <location>
        <begin position="126"/>
        <end position="254"/>
    </location>
</feature>
<accession>A0A6J2YPE2</accession>
<dbReference type="AlphaFoldDB" id="A0A6J2YPE2"/>
<dbReference type="OrthoDB" id="6783597at2759"/>
<evidence type="ECO:0000256" key="2">
    <source>
        <dbReference type="SAM" id="MobiDB-lite"/>
    </source>
</evidence>
<feature type="region of interest" description="Disordered" evidence="2">
    <location>
        <begin position="454"/>
        <end position="510"/>
    </location>
</feature>
<name>A0A6J2YPE2_SITOR</name>
<sequence length="538" mass="57281">MDGITPPYGTPEEIQAWNNMMETMVTFIRASTNLMNTITISMNAGKALPQESECEEACEVCKSARTKPKCGVCPAGRDDLSDASKKGGSKVLFIIPSDTDETGDTPSNKQIVAPEKDIIPEELEASEQQQVKEAHAEAPNVEQGNEEIDAEAGKPPSKEGSASEATPAEQSMPEPQPTEPSEEAGPDSTQPSSTPSSKGHSSNIVVPLQPVGPPSRGASGTGPGRVHSGTAKAGAQPGREPSATTKPGGDTKSCVCATIRAKRLEEQEAKEGKPEDQVQVERVCACGPTEGNTDAEMREMIEKLANAQQEISDLQQQMAKLQRLSSTKRFGPHGGPNPATLYKEIMRNNERSYGGSPLPPGRPYPPNLRQKLSSSGFGTTTRGNATFAPPFNSTMSPPPGGQATVNANRTTYAERPGDALPMNLHCRQGGPCPSKSANNTGTWSQNTAEQYSSYPNYQGTSVAGMPPGQQTMPFSPQPPAFGGQQPKSFGQQHMPIGPQIPYGPQGPMSQEPRRVIVECRRSQTGPGEVFDDPNQQYN</sequence>
<evidence type="ECO:0000313" key="4">
    <source>
        <dbReference type="RefSeq" id="XP_030765893.1"/>
    </source>
</evidence>
<dbReference type="RefSeq" id="XP_030765893.1">
    <property type="nucleotide sequence ID" value="XM_030910033.1"/>
</dbReference>
<organism evidence="3 4">
    <name type="scientific">Sitophilus oryzae</name>
    <name type="common">Rice weevil</name>
    <name type="synonym">Curculio oryzae</name>
    <dbReference type="NCBI Taxonomy" id="7048"/>
    <lineage>
        <taxon>Eukaryota</taxon>
        <taxon>Metazoa</taxon>
        <taxon>Ecdysozoa</taxon>
        <taxon>Arthropoda</taxon>
        <taxon>Hexapoda</taxon>
        <taxon>Insecta</taxon>
        <taxon>Pterygota</taxon>
        <taxon>Neoptera</taxon>
        <taxon>Endopterygota</taxon>
        <taxon>Coleoptera</taxon>
        <taxon>Polyphaga</taxon>
        <taxon>Cucujiformia</taxon>
        <taxon>Curculionidae</taxon>
        <taxon>Dryophthorinae</taxon>
        <taxon>Sitophilus</taxon>
    </lineage>
</organism>
<feature type="region of interest" description="Disordered" evidence="2">
    <location>
        <begin position="350"/>
        <end position="406"/>
    </location>
</feature>
<dbReference type="Proteomes" id="UP000504635">
    <property type="component" value="Unplaced"/>
</dbReference>
<reference evidence="4" key="1">
    <citation type="submission" date="2025-08" db="UniProtKB">
        <authorList>
            <consortium name="RefSeq"/>
        </authorList>
    </citation>
    <scope>IDENTIFICATION</scope>
    <source>
        <tissue evidence="4">Gonads</tissue>
    </source>
</reference>
<evidence type="ECO:0000256" key="1">
    <source>
        <dbReference type="SAM" id="Coils"/>
    </source>
</evidence>
<keyword evidence="3" id="KW-1185">Reference proteome</keyword>
<feature type="compositionally biased region" description="Pro residues" evidence="2">
    <location>
        <begin position="357"/>
        <end position="366"/>
    </location>
</feature>
<dbReference type="GeneID" id="115889933"/>
<proteinExistence type="predicted"/>
<feature type="compositionally biased region" description="Low complexity" evidence="2">
    <location>
        <begin position="188"/>
        <end position="202"/>
    </location>
</feature>
<dbReference type="KEGG" id="soy:115889933"/>